<keyword evidence="2" id="KW-0223">Dioxygenase</keyword>
<dbReference type="PROSITE" id="PS51819">
    <property type="entry name" value="VOC"/>
    <property type="match status" value="1"/>
</dbReference>
<dbReference type="Gene3D" id="3.10.180.10">
    <property type="entry name" value="2,3-Dihydroxybiphenyl 1,2-Dioxygenase, domain 1"/>
    <property type="match status" value="1"/>
</dbReference>
<proteinExistence type="predicted"/>
<dbReference type="STRING" id="1266925.GCA_000619905_00336"/>
<organism evidence="2 3">
    <name type="scientific">Nitrosospira briensis</name>
    <dbReference type="NCBI Taxonomy" id="35799"/>
    <lineage>
        <taxon>Bacteria</taxon>
        <taxon>Pseudomonadati</taxon>
        <taxon>Pseudomonadota</taxon>
        <taxon>Betaproteobacteria</taxon>
        <taxon>Nitrosomonadales</taxon>
        <taxon>Nitrosomonadaceae</taxon>
        <taxon>Nitrosospira</taxon>
    </lineage>
</organism>
<protein>
    <submittedName>
        <fullName evidence="2">Glyoxalase/Bleomycin resistance protein/Dioxygenase superfamily protein</fullName>
    </submittedName>
</protein>
<dbReference type="InterPro" id="IPR037523">
    <property type="entry name" value="VOC_core"/>
</dbReference>
<dbReference type="InterPro" id="IPR004360">
    <property type="entry name" value="Glyas_Fos-R_dOase_dom"/>
</dbReference>
<dbReference type="AlphaFoldDB" id="A0A1I4YCF9"/>
<name>A0A1I4YCF9_9PROT</name>
<dbReference type="PANTHER" id="PTHR46142:SF3">
    <property type="entry name" value="F18B13.24 PROTEIN"/>
    <property type="match status" value="1"/>
</dbReference>
<evidence type="ECO:0000313" key="3">
    <source>
        <dbReference type="Proteomes" id="UP000183107"/>
    </source>
</evidence>
<dbReference type="InterPro" id="IPR029068">
    <property type="entry name" value="Glyas_Bleomycin-R_OHBP_Dase"/>
</dbReference>
<dbReference type="SUPFAM" id="SSF54593">
    <property type="entry name" value="Glyoxalase/Bleomycin resistance protein/Dihydroxybiphenyl dioxygenase"/>
    <property type="match status" value="1"/>
</dbReference>
<evidence type="ECO:0000259" key="1">
    <source>
        <dbReference type="PROSITE" id="PS51819"/>
    </source>
</evidence>
<gene>
    <name evidence="2" type="ORF">SAMN05216386_0623</name>
</gene>
<evidence type="ECO:0000313" key="2">
    <source>
        <dbReference type="EMBL" id="SFN35714.1"/>
    </source>
</evidence>
<keyword evidence="2" id="KW-0560">Oxidoreductase</keyword>
<dbReference type="PANTHER" id="PTHR46142">
    <property type="match status" value="1"/>
</dbReference>
<dbReference type="EMBL" id="FOVJ01000001">
    <property type="protein sequence ID" value="SFN35714.1"/>
    <property type="molecule type" value="Genomic_DNA"/>
</dbReference>
<reference evidence="3" key="1">
    <citation type="submission" date="2016-10" db="EMBL/GenBank/DDBJ databases">
        <authorList>
            <person name="Varghese N."/>
        </authorList>
    </citation>
    <scope>NUCLEOTIDE SEQUENCE [LARGE SCALE GENOMIC DNA]</scope>
    <source>
        <strain evidence="3">Nsp8</strain>
    </source>
</reference>
<accession>A0A1I4YCF9</accession>
<feature type="domain" description="VOC" evidence="1">
    <location>
        <begin position="5"/>
        <end position="125"/>
    </location>
</feature>
<dbReference type="RefSeq" id="WP_074794458.1">
    <property type="nucleotide sequence ID" value="NZ_FOVJ01000001.1"/>
</dbReference>
<keyword evidence="3" id="KW-1185">Reference proteome</keyword>
<dbReference type="Pfam" id="PF00903">
    <property type="entry name" value="Glyoxalase"/>
    <property type="match status" value="1"/>
</dbReference>
<dbReference type="Proteomes" id="UP000183107">
    <property type="component" value="Unassembled WGS sequence"/>
</dbReference>
<sequence>MNTIGFNHYNLCAPRALMDELKTFYCEVVGLAQGQRPPFDSFGYWLYAGDQCLLHLSQANPDEVRHTHVATTFDHVAFNCTGRTEMEERLKRHNVEFRTGRVPELGIVQLFLKDPAGNGIELSFAERDGRQENRVAC</sequence>
<dbReference type="GO" id="GO:0051213">
    <property type="term" value="F:dioxygenase activity"/>
    <property type="evidence" value="ECO:0007669"/>
    <property type="project" value="UniProtKB-KW"/>
</dbReference>
<dbReference type="OrthoDB" id="8562712at2"/>